<evidence type="ECO:0000256" key="1">
    <source>
        <dbReference type="PROSITE-ProRule" id="PRU01240"/>
    </source>
</evidence>
<protein>
    <submittedName>
        <fullName evidence="3">Peptidase S8 and S53 subtilisin kexin sedolisin</fullName>
    </submittedName>
</protein>
<comment type="caution">
    <text evidence="1">Lacks conserved residue(s) required for the propagation of feature annotation.</text>
</comment>
<comment type="caution">
    <text evidence="3">The sequence shown here is derived from an EMBL/GenBank/DDBJ whole genome shotgun (WGS) entry which is preliminary data.</text>
</comment>
<feature type="non-terminal residue" evidence="3">
    <location>
        <position position="1"/>
    </location>
</feature>
<gene>
    <name evidence="3" type="ORF">C482_03689</name>
</gene>
<dbReference type="GO" id="GO:0004252">
    <property type="term" value="F:serine-type endopeptidase activity"/>
    <property type="evidence" value="ECO:0007669"/>
    <property type="project" value="InterPro"/>
</dbReference>
<dbReference type="InterPro" id="IPR022398">
    <property type="entry name" value="Peptidase_S8_His-AS"/>
</dbReference>
<proteinExistence type="inferred from homology"/>
<dbReference type="InterPro" id="IPR036852">
    <property type="entry name" value="Peptidase_S8/S53_dom_sf"/>
</dbReference>
<dbReference type="EMBL" id="AOIN01000027">
    <property type="protein sequence ID" value="ELZ03927.1"/>
    <property type="molecule type" value="Genomic_DNA"/>
</dbReference>
<sequence length="71" mass="7186">DDPTYPGGWVEIGPDGEPIEDSEPHDTHYHGTHVGGTVGAAAPADDDTPAYGVAPNVDLQHGLVLPDGSGA</sequence>
<dbReference type="AlphaFoldDB" id="M0B042"/>
<organism evidence="3 4">
    <name type="scientific">Natrialba chahannaoensis JCM 10990</name>
    <dbReference type="NCBI Taxonomy" id="1227492"/>
    <lineage>
        <taxon>Archaea</taxon>
        <taxon>Methanobacteriati</taxon>
        <taxon>Methanobacteriota</taxon>
        <taxon>Stenosarchaea group</taxon>
        <taxon>Halobacteria</taxon>
        <taxon>Halobacteriales</taxon>
        <taxon>Natrialbaceae</taxon>
        <taxon>Natrialba</taxon>
    </lineage>
</organism>
<dbReference type="SUPFAM" id="SSF52743">
    <property type="entry name" value="Subtilisin-like"/>
    <property type="match status" value="1"/>
</dbReference>
<feature type="region of interest" description="Disordered" evidence="2">
    <location>
        <begin position="1"/>
        <end position="26"/>
    </location>
</feature>
<accession>M0B042</accession>
<dbReference type="Gene3D" id="3.40.50.200">
    <property type="entry name" value="Peptidase S8/S53 domain"/>
    <property type="match status" value="1"/>
</dbReference>
<comment type="similarity">
    <text evidence="1">Belongs to the peptidase S8 family.</text>
</comment>
<evidence type="ECO:0000313" key="3">
    <source>
        <dbReference type="EMBL" id="ELZ03927.1"/>
    </source>
</evidence>
<dbReference type="Proteomes" id="UP000011693">
    <property type="component" value="Unassembled WGS sequence"/>
</dbReference>
<evidence type="ECO:0000256" key="2">
    <source>
        <dbReference type="SAM" id="MobiDB-lite"/>
    </source>
</evidence>
<reference evidence="3 4" key="1">
    <citation type="journal article" date="2014" name="PLoS Genet.">
        <title>Phylogenetically driven sequencing of extremely halophilic archaea reveals strategies for static and dynamic osmo-response.</title>
        <authorList>
            <person name="Becker E.A."/>
            <person name="Seitzer P.M."/>
            <person name="Tritt A."/>
            <person name="Larsen D."/>
            <person name="Krusor M."/>
            <person name="Yao A.I."/>
            <person name="Wu D."/>
            <person name="Madern D."/>
            <person name="Eisen J.A."/>
            <person name="Darling A.E."/>
            <person name="Facciotti M.T."/>
        </authorList>
    </citation>
    <scope>NUCLEOTIDE SEQUENCE [LARGE SCALE GENOMIC DNA]</scope>
    <source>
        <strain evidence="3 4">JCM 10990</strain>
    </source>
</reference>
<dbReference type="PROSITE" id="PS51892">
    <property type="entry name" value="SUBTILASE"/>
    <property type="match status" value="1"/>
</dbReference>
<feature type="non-terminal residue" evidence="3">
    <location>
        <position position="71"/>
    </location>
</feature>
<name>M0B042_9EURY</name>
<dbReference type="PROSITE" id="PS00137">
    <property type="entry name" value="SUBTILASE_HIS"/>
    <property type="match status" value="1"/>
</dbReference>
<keyword evidence="4" id="KW-1185">Reference proteome</keyword>
<evidence type="ECO:0000313" key="4">
    <source>
        <dbReference type="Proteomes" id="UP000011693"/>
    </source>
</evidence>
<dbReference type="GO" id="GO:0006508">
    <property type="term" value="P:proteolysis"/>
    <property type="evidence" value="ECO:0007669"/>
    <property type="project" value="InterPro"/>
</dbReference>